<evidence type="ECO:0000256" key="6">
    <source>
        <dbReference type="SAM" id="MobiDB-lite"/>
    </source>
</evidence>
<dbReference type="InterPro" id="IPR036236">
    <property type="entry name" value="Znf_C2H2_sf"/>
</dbReference>
<dbReference type="SUPFAM" id="SSF57667">
    <property type="entry name" value="beta-beta-alpha zinc fingers"/>
    <property type="match status" value="1"/>
</dbReference>
<dbReference type="Gene3D" id="3.30.160.60">
    <property type="entry name" value="Classic Zinc Finger"/>
    <property type="match status" value="3"/>
</dbReference>
<organism evidence="8 9">
    <name type="scientific">Galleria mellonella</name>
    <name type="common">Greater wax moth</name>
    <dbReference type="NCBI Taxonomy" id="7137"/>
    <lineage>
        <taxon>Eukaryota</taxon>
        <taxon>Metazoa</taxon>
        <taxon>Ecdysozoa</taxon>
        <taxon>Arthropoda</taxon>
        <taxon>Hexapoda</taxon>
        <taxon>Insecta</taxon>
        <taxon>Pterygota</taxon>
        <taxon>Neoptera</taxon>
        <taxon>Endopterygota</taxon>
        <taxon>Lepidoptera</taxon>
        <taxon>Glossata</taxon>
        <taxon>Ditrysia</taxon>
        <taxon>Pyraloidea</taxon>
        <taxon>Pyralidae</taxon>
        <taxon>Galleriinae</taxon>
        <taxon>Galleria</taxon>
    </lineage>
</organism>
<evidence type="ECO:0000256" key="1">
    <source>
        <dbReference type="ARBA" id="ARBA00022723"/>
    </source>
</evidence>
<dbReference type="Proteomes" id="UP001652740">
    <property type="component" value="Unplaced"/>
</dbReference>
<sequence length="679" mass="77817">MNNITGHSRMYILTLDHNISQDSLEHKVLPIHVLNLDNDHCLLALEADHTETDNNTPLQMLVDPTLRNNLLNCIDNNTLNQLLENTHANITQESVITRFRNQATESSKESKNKSVESHHTEKINTVSEEGTVESAHQHISNKIFYDYVHIPDRTAPARAEAVLPTALQLRRDGRVVSRRRLPACTRFGPLRGVNYKVSSAVTLELKIKAADLKAPIFLMKNKDDITHIDVSDKDKSNWLSLLPLGDQSKANVWLYQDDNELYAITALPLAARTILYLGYSKQYIEDHDLPPNQPVLDLTEALLKESRNWWCCECHEAQPSAALLEQHEEICRKQKMSRSRRRRYRCRHCTKTFSRLFTLRRHIMRHCRKKLNKSDLANKSDTTPNVESNVRLSVEDKMPSDESFQNYTNGLDFSTNLFDTDRIPNLESGSSRSEADYPYDIEYKDDNSLSNYLGLSKVTKPKTNTCQNNKTRESFKISCPYCHTEIAKDTKTQHLKQCPALRFECECGTIFYCKKKLAQHVFADHPTKGLKQPTQTETDSNDDSTYKCEECLHVFKRRGMLVNHLWREHREAAAAAAAALPLARRERCFMCGACPKLYRARAKRDAHLRTHHPNAVIDRAQSIIGGKRQYEPAACTACPRQYATRAKLLQHCRARHPQLIPPTTKKKPSKNTKTIIQVC</sequence>
<accession>A0ABM3MY66</accession>
<evidence type="ECO:0000259" key="7">
    <source>
        <dbReference type="PROSITE" id="PS50157"/>
    </source>
</evidence>
<evidence type="ECO:0000313" key="9">
    <source>
        <dbReference type="RefSeq" id="XP_052756145.1"/>
    </source>
</evidence>
<keyword evidence="4" id="KW-0862">Zinc</keyword>
<evidence type="ECO:0000256" key="4">
    <source>
        <dbReference type="ARBA" id="ARBA00022833"/>
    </source>
</evidence>
<dbReference type="InterPro" id="IPR001214">
    <property type="entry name" value="SET_dom"/>
</dbReference>
<dbReference type="PANTHER" id="PTHR24408:SF58">
    <property type="entry name" value="TRANSCRIPTION FACTOR (TFIIIA), PUTATIVE (AFU_ORTHOLOGUE AFUA_1G05150)-RELATED"/>
    <property type="match status" value="1"/>
</dbReference>
<evidence type="ECO:0000256" key="3">
    <source>
        <dbReference type="ARBA" id="ARBA00022771"/>
    </source>
</evidence>
<keyword evidence="3 5" id="KW-0863">Zinc-finger</keyword>
<evidence type="ECO:0000256" key="2">
    <source>
        <dbReference type="ARBA" id="ARBA00022737"/>
    </source>
</evidence>
<feature type="domain" description="C2H2-type" evidence="7">
    <location>
        <begin position="344"/>
        <end position="371"/>
    </location>
</feature>
<dbReference type="RefSeq" id="XP_052756145.1">
    <property type="nucleotide sequence ID" value="XM_052900185.1"/>
</dbReference>
<keyword evidence="2" id="KW-0677">Repeat</keyword>
<reference evidence="9" key="1">
    <citation type="submission" date="2025-08" db="UniProtKB">
        <authorList>
            <consortium name="RefSeq"/>
        </authorList>
    </citation>
    <scope>IDENTIFICATION</scope>
    <source>
        <tissue evidence="9">Whole larvae</tissue>
    </source>
</reference>
<dbReference type="InterPro" id="IPR013087">
    <property type="entry name" value="Znf_C2H2_type"/>
</dbReference>
<dbReference type="Gene3D" id="2.170.270.10">
    <property type="entry name" value="SET domain"/>
    <property type="match status" value="1"/>
</dbReference>
<evidence type="ECO:0000313" key="8">
    <source>
        <dbReference type="Proteomes" id="UP001652740"/>
    </source>
</evidence>
<dbReference type="InterPro" id="IPR046341">
    <property type="entry name" value="SET_dom_sf"/>
</dbReference>
<name>A0ABM3MY66_GALME</name>
<dbReference type="Pfam" id="PF21549">
    <property type="entry name" value="PRDM2_PR"/>
    <property type="match status" value="1"/>
</dbReference>
<keyword evidence="1" id="KW-0479">Metal-binding</keyword>
<gene>
    <name evidence="9" type="primary">LOC113512459</name>
</gene>
<dbReference type="PROSITE" id="PS50157">
    <property type="entry name" value="ZINC_FINGER_C2H2_2"/>
    <property type="match status" value="3"/>
</dbReference>
<dbReference type="PANTHER" id="PTHR24408">
    <property type="entry name" value="ZINC FINGER PROTEIN"/>
    <property type="match status" value="1"/>
</dbReference>
<dbReference type="SMART" id="SM00355">
    <property type="entry name" value="ZnF_C2H2"/>
    <property type="match status" value="5"/>
</dbReference>
<protein>
    <submittedName>
        <fullName evidence="9">PR domain zinc finger protein 10-like isoform X1</fullName>
    </submittedName>
</protein>
<keyword evidence="8" id="KW-1185">Reference proteome</keyword>
<dbReference type="GeneID" id="113512459"/>
<dbReference type="PROSITE" id="PS00028">
    <property type="entry name" value="ZINC_FINGER_C2H2_1"/>
    <property type="match status" value="3"/>
</dbReference>
<feature type="domain" description="C2H2-type" evidence="7">
    <location>
        <begin position="546"/>
        <end position="574"/>
    </location>
</feature>
<feature type="domain" description="C2H2-type" evidence="7">
    <location>
        <begin position="633"/>
        <end position="661"/>
    </location>
</feature>
<proteinExistence type="predicted"/>
<evidence type="ECO:0000256" key="5">
    <source>
        <dbReference type="PROSITE-ProRule" id="PRU00042"/>
    </source>
</evidence>
<feature type="compositionally biased region" description="Basic and acidic residues" evidence="6">
    <location>
        <begin position="106"/>
        <end position="122"/>
    </location>
</feature>
<feature type="region of interest" description="Disordered" evidence="6">
    <location>
        <begin position="101"/>
        <end position="122"/>
    </location>
</feature>